<keyword evidence="3" id="KW-1185">Reference proteome</keyword>
<dbReference type="InterPro" id="IPR036188">
    <property type="entry name" value="FAD/NAD-bd_sf"/>
</dbReference>
<dbReference type="Gene3D" id="3.50.50.60">
    <property type="entry name" value="FAD/NAD(P)-binding domain"/>
    <property type="match status" value="1"/>
</dbReference>
<evidence type="ECO:0000313" key="2">
    <source>
        <dbReference type="EMBL" id="RPF21237.1"/>
    </source>
</evidence>
<comment type="caution">
    <text evidence="2">The sequence shown here is derived from an EMBL/GenBank/DDBJ whole genome shotgun (WGS) entry which is preliminary data.</text>
</comment>
<dbReference type="InterPro" id="IPR050407">
    <property type="entry name" value="Geranylgeranyl_reductase"/>
</dbReference>
<accession>A0A3N4YM84</accession>
<organism evidence="2 3">
    <name type="scientific">Myceligenerans xiligouense</name>
    <dbReference type="NCBI Taxonomy" id="253184"/>
    <lineage>
        <taxon>Bacteria</taxon>
        <taxon>Bacillati</taxon>
        <taxon>Actinomycetota</taxon>
        <taxon>Actinomycetes</taxon>
        <taxon>Micrococcales</taxon>
        <taxon>Promicromonosporaceae</taxon>
        <taxon>Myceligenerans</taxon>
    </lineage>
</organism>
<evidence type="ECO:0000259" key="1">
    <source>
        <dbReference type="Pfam" id="PF01494"/>
    </source>
</evidence>
<dbReference type="PANTHER" id="PTHR42685">
    <property type="entry name" value="GERANYLGERANYL DIPHOSPHATE REDUCTASE"/>
    <property type="match status" value="1"/>
</dbReference>
<gene>
    <name evidence="2" type="ORF">EDD34_1860</name>
</gene>
<dbReference type="Pfam" id="PF01494">
    <property type="entry name" value="FAD_binding_3"/>
    <property type="match status" value="1"/>
</dbReference>
<feature type="domain" description="FAD-binding" evidence="1">
    <location>
        <begin position="10"/>
        <end position="192"/>
    </location>
</feature>
<dbReference type="SUPFAM" id="SSF51905">
    <property type="entry name" value="FAD/NAD(P)-binding domain"/>
    <property type="match status" value="1"/>
</dbReference>
<dbReference type="InterPro" id="IPR002938">
    <property type="entry name" value="FAD-bd"/>
</dbReference>
<dbReference type="GO" id="GO:0071949">
    <property type="term" value="F:FAD binding"/>
    <property type="evidence" value="ECO:0007669"/>
    <property type="project" value="InterPro"/>
</dbReference>
<reference evidence="2 3" key="1">
    <citation type="submission" date="2018-11" db="EMBL/GenBank/DDBJ databases">
        <title>Sequencing the genomes of 1000 actinobacteria strains.</title>
        <authorList>
            <person name="Klenk H.-P."/>
        </authorList>
    </citation>
    <scope>NUCLEOTIDE SEQUENCE [LARGE SCALE GENOMIC DNA]</scope>
    <source>
        <strain evidence="2 3">DSM 15700</strain>
    </source>
</reference>
<dbReference type="Proteomes" id="UP000280501">
    <property type="component" value="Unassembled WGS sequence"/>
</dbReference>
<dbReference type="AlphaFoldDB" id="A0A3N4YM84"/>
<dbReference type="EMBL" id="RKQZ01000001">
    <property type="protein sequence ID" value="RPF21237.1"/>
    <property type="molecule type" value="Genomic_DNA"/>
</dbReference>
<sequence length="373" mass="39248">MRRVRQGDRDTDVVVVGAGPVGLAAAIRARAAGLDVLIVDRRTGDFDKACGEGLFPGALRAVQALGADPPGYPLAGISYRSRGRRADHRFTDGPGRGVRRTALHAALRSRAADAGATLLHARVTTLRQDAAGVEVGVVPGGRTHGRGQSGAPITLRAGWVLGCDGLHSTARRLAGLDAGEGPRTGRERHRYGLRRHFQVPPWSDLVEVHWSAHTEAYVTPVGADTVGVALLGSRGEMSSGAGFDLLLRSQFPELGTLLAGAPAAGPLLGAGPLRCRSRRRSAGRLRLVGDASGYVDALTGEGVSVGLAQADAVIRHLDDPAGYERAWRRVTRDYRALTTGLLAWASSPARGAIVPAASHVPWLYGTVVERLAR</sequence>
<proteinExistence type="predicted"/>
<evidence type="ECO:0000313" key="3">
    <source>
        <dbReference type="Proteomes" id="UP000280501"/>
    </source>
</evidence>
<name>A0A3N4YM84_9MICO</name>
<dbReference type="PANTHER" id="PTHR42685:SF19">
    <property type="entry name" value="POSSIBLE OXIDOREDUCTASE"/>
    <property type="match status" value="1"/>
</dbReference>
<protein>
    <submittedName>
        <fullName evidence="2">Flavin-dependent dehydrogenase</fullName>
    </submittedName>
</protein>
<dbReference type="PRINTS" id="PR00420">
    <property type="entry name" value="RNGMNOXGNASE"/>
</dbReference>